<dbReference type="Proteomes" id="UP001457898">
    <property type="component" value="Unassembled WGS sequence"/>
</dbReference>
<dbReference type="PANTHER" id="PTHR43236:SF1">
    <property type="entry name" value="BLL7220 PROTEIN"/>
    <property type="match status" value="1"/>
</dbReference>
<organism evidence="3 4">
    <name type="scientific">Blautia caccae</name>
    <dbReference type="NCBI Taxonomy" id="3133175"/>
    <lineage>
        <taxon>Bacteria</taxon>
        <taxon>Bacillati</taxon>
        <taxon>Bacillota</taxon>
        <taxon>Clostridia</taxon>
        <taxon>Lachnospirales</taxon>
        <taxon>Lachnospiraceae</taxon>
        <taxon>Blautia</taxon>
    </lineage>
</organism>
<dbReference type="InterPro" id="IPR001387">
    <property type="entry name" value="Cro/C1-type_HTH"/>
</dbReference>
<evidence type="ECO:0000256" key="1">
    <source>
        <dbReference type="ARBA" id="ARBA00007227"/>
    </source>
</evidence>
<sequence length="385" mass="44242">MNTSKEIIPYRINQARLSRGVSMAELAELVGVSKQAISQYETGKSIPSDAVLNRIAEFLKYSVEFFRKPMPVNSAANSGVFFRSNNTARKTDLKAAEVKIQILREVNEYLEKYVDFPKVNFPEVEYMDNGIDPISNEEIEYFATVLRKTWNLGNGPIDNLMNVIQKNGIVVSTTKLRLRKLDGLSEWYNNTPYIFMSTDKDTNCRVRFGLAHEIGHLLMHAGNFSPDEIQSNVIHKKLEDEAHRFAGAFLLPKESFEKDVYSTSLDHFIQLKAKWKVSISAMIKRCETLGLFSYSQIKYLKDQMTRRGYWRHEPLDSEMPIEKPFAHRQAVSLILNHDIISPGDFVRDIGCLPEELEEYCCLDKGTLKVSEPKQVVMLRTIKRIK</sequence>
<name>A0ABV1DVQ7_9FIRM</name>
<dbReference type="SUPFAM" id="SSF47413">
    <property type="entry name" value="lambda repressor-like DNA-binding domains"/>
    <property type="match status" value="1"/>
</dbReference>
<dbReference type="Gene3D" id="1.10.260.40">
    <property type="entry name" value="lambda repressor-like DNA-binding domains"/>
    <property type="match status" value="1"/>
</dbReference>
<protein>
    <submittedName>
        <fullName evidence="3">XRE family transcriptional regulator</fullName>
    </submittedName>
</protein>
<accession>A0ABV1DVQ7</accession>
<dbReference type="PROSITE" id="PS50943">
    <property type="entry name" value="HTH_CROC1"/>
    <property type="match status" value="1"/>
</dbReference>
<dbReference type="EMBL" id="JBBMFP010000030">
    <property type="protein sequence ID" value="MEQ2433906.1"/>
    <property type="molecule type" value="Genomic_DNA"/>
</dbReference>
<keyword evidence="4" id="KW-1185">Reference proteome</keyword>
<dbReference type="Pfam" id="PF06114">
    <property type="entry name" value="Peptidase_M78"/>
    <property type="match status" value="1"/>
</dbReference>
<dbReference type="CDD" id="cd00093">
    <property type="entry name" value="HTH_XRE"/>
    <property type="match status" value="1"/>
</dbReference>
<dbReference type="InterPro" id="IPR010359">
    <property type="entry name" value="IrrE_HExxH"/>
</dbReference>
<dbReference type="RefSeq" id="WP_349064682.1">
    <property type="nucleotide sequence ID" value="NZ_JBBMFP010000030.1"/>
</dbReference>
<comment type="similarity">
    <text evidence="1">Belongs to the short-chain fatty acyl-CoA assimilation regulator (ScfR) family.</text>
</comment>
<reference evidence="3 4" key="1">
    <citation type="submission" date="2024-03" db="EMBL/GenBank/DDBJ databases">
        <title>Human intestinal bacterial collection.</title>
        <authorList>
            <person name="Pauvert C."/>
            <person name="Hitch T.C.A."/>
            <person name="Clavel T."/>
        </authorList>
    </citation>
    <scope>NUCLEOTIDE SEQUENCE [LARGE SCALE GENOMIC DNA]</scope>
    <source>
        <strain evidence="3 4">CLA-SR-H028</strain>
    </source>
</reference>
<proteinExistence type="inferred from homology"/>
<feature type="domain" description="HTH cro/C1-type" evidence="2">
    <location>
        <begin position="12"/>
        <end position="66"/>
    </location>
</feature>
<dbReference type="InterPro" id="IPR010982">
    <property type="entry name" value="Lambda_DNA-bd_dom_sf"/>
</dbReference>
<dbReference type="PANTHER" id="PTHR43236">
    <property type="entry name" value="ANTITOXIN HIGA1"/>
    <property type="match status" value="1"/>
</dbReference>
<dbReference type="SMART" id="SM00530">
    <property type="entry name" value="HTH_XRE"/>
    <property type="match status" value="1"/>
</dbReference>
<evidence type="ECO:0000259" key="2">
    <source>
        <dbReference type="PROSITE" id="PS50943"/>
    </source>
</evidence>
<dbReference type="InterPro" id="IPR052345">
    <property type="entry name" value="Rad_response_metalloprotease"/>
</dbReference>
<dbReference type="Pfam" id="PF01381">
    <property type="entry name" value="HTH_3"/>
    <property type="match status" value="1"/>
</dbReference>
<evidence type="ECO:0000313" key="4">
    <source>
        <dbReference type="Proteomes" id="UP001457898"/>
    </source>
</evidence>
<evidence type="ECO:0000313" key="3">
    <source>
        <dbReference type="EMBL" id="MEQ2433906.1"/>
    </source>
</evidence>
<dbReference type="Gene3D" id="1.10.10.2910">
    <property type="match status" value="1"/>
</dbReference>
<gene>
    <name evidence="3" type="ORF">WMO65_23195</name>
</gene>
<comment type="caution">
    <text evidence="3">The sequence shown here is derived from an EMBL/GenBank/DDBJ whole genome shotgun (WGS) entry which is preliminary data.</text>
</comment>